<dbReference type="InterPro" id="IPR000700">
    <property type="entry name" value="PAS-assoc_C"/>
</dbReference>
<organism evidence="2 3">
    <name type="scientific">Brenneria salicis ATCC 15712 = DSM 30166</name>
    <dbReference type="NCBI Taxonomy" id="714314"/>
    <lineage>
        <taxon>Bacteria</taxon>
        <taxon>Pseudomonadati</taxon>
        <taxon>Pseudomonadota</taxon>
        <taxon>Gammaproteobacteria</taxon>
        <taxon>Enterobacterales</taxon>
        <taxon>Pectobacteriaceae</taxon>
        <taxon>Brenneria</taxon>
    </lineage>
</organism>
<evidence type="ECO:0000313" key="3">
    <source>
        <dbReference type="Proteomes" id="UP000253046"/>
    </source>
</evidence>
<gene>
    <name evidence="2" type="ORF">DES54_10248</name>
</gene>
<dbReference type="InterPro" id="IPR052155">
    <property type="entry name" value="Biofilm_reg_signaling"/>
</dbReference>
<dbReference type="InterPro" id="IPR043128">
    <property type="entry name" value="Rev_trsase/Diguanyl_cyclase"/>
</dbReference>
<dbReference type="Pfam" id="PF13426">
    <property type="entry name" value="PAS_9"/>
    <property type="match status" value="2"/>
</dbReference>
<dbReference type="AlphaFoldDB" id="A0A366IBL2"/>
<dbReference type="EMBL" id="QNRY01000002">
    <property type="protein sequence ID" value="RBP66840.1"/>
    <property type="molecule type" value="Genomic_DNA"/>
</dbReference>
<dbReference type="InterPro" id="IPR003018">
    <property type="entry name" value="GAF"/>
</dbReference>
<sequence length="499" mass="57505">MKMNNQISDIDLISKFDNQAKLIALDKAYAIAEFDLFGTLIEANSNFCSMLGYDRVEIINQHHKMFLFEEQQRDHDRFWPCVISGGIRSGEFRRRNKDGESIWIHAAYTPIIDDDDRHIGVIKLALDITQQKYLTNEHRIKIEAIDNSQGVIEFDREGYITYVNDNYLELTGCRENKLLRQHHKLLYEKNYFKTPEYDKFWAKLQRGQSISGRFHRLGKNNKHFWIQATYNPIMDDDGNIKKVIKYAHNITHNVETEKKAEQQGAILDILLSAHDSFLLDHNLPSACDKVFSRLLNVTNSEFGFIAKVQEDEEGKSLYIPSISNLSWDKETREWYNQQRKINGGLVFRQLDNLFGHAVTHNKVVCTNNLAAHPASRGFPPGHPSLYAFLAIPITHNDKPIGMIALANRPDGYDQHLIDLLAPLVKTPGIIIHARVLEDERKQIEETLSFNAGHDFLTGLPNRSNFFEQANALFHCGKPCTSIKKCYLALLDIDFFQENK</sequence>
<dbReference type="NCBIfam" id="TIGR00229">
    <property type="entry name" value="sensory_box"/>
    <property type="match status" value="2"/>
</dbReference>
<dbReference type="Proteomes" id="UP000253046">
    <property type="component" value="Unassembled WGS sequence"/>
</dbReference>
<evidence type="ECO:0000313" key="2">
    <source>
        <dbReference type="EMBL" id="RBP66840.1"/>
    </source>
</evidence>
<dbReference type="PANTHER" id="PTHR44757">
    <property type="entry name" value="DIGUANYLATE CYCLASE DGCP"/>
    <property type="match status" value="1"/>
</dbReference>
<dbReference type="Gene3D" id="3.30.70.270">
    <property type="match status" value="1"/>
</dbReference>
<dbReference type="InterPro" id="IPR029016">
    <property type="entry name" value="GAF-like_dom_sf"/>
</dbReference>
<dbReference type="SMART" id="SM00086">
    <property type="entry name" value="PAC"/>
    <property type="match status" value="2"/>
</dbReference>
<dbReference type="Pfam" id="PF13185">
    <property type="entry name" value="GAF_2"/>
    <property type="match status" value="1"/>
</dbReference>
<dbReference type="InterPro" id="IPR001610">
    <property type="entry name" value="PAC"/>
</dbReference>
<dbReference type="CDD" id="cd00130">
    <property type="entry name" value="PAS"/>
    <property type="match status" value="2"/>
</dbReference>
<protein>
    <submittedName>
        <fullName evidence="2">Methyl-accepting chemotaxis protein</fullName>
    </submittedName>
</protein>
<evidence type="ECO:0000259" key="1">
    <source>
        <dbReference type="PROSITE" id="PS50113"/>
    </source>
</evidence>
<reference evidence="2 3" key="1">
    <citation type="submission" date="2018-06" db="EMBL/GenBank/DDBJ databases">
        <title>Genomic Encyclopedia of Type Strains, Phase IV (KMG-IV): sequencing the most valuable type-strain genomes for metagenomic binning, comparative biology and taxonomic classification.</title>
        <authorList>
            <person name="Goeker M."/>
        </authorList>
    </citation>
    <scope>NUCLEOTIDE SEQUENCE [LARGE SCALE GENOMIC DNA]</scope>
    <source>
        <strain evidence="2 3">DSM 30166</strain>
    </source>
</reference>
<dbReference type="SMART" id="SM00065">
    <property type="entry name" value="GAF"/>
    <property type="match status" value="1"/>
</dbReference>
<dbReference type="SUPFAM" id="SSF55781">
    <property type="entry name" value="GAF domain-like"/>
    <property type="match status" value="1"/>
</dbReference>
<proteinExistence type="predicted"/>
<dbReference type="PANTHER" id="PTHR44757:SF2">
    <property type="entry name" value="BIOFILM ARCHITECTURE MAINTENANCE PROTEIN MBAA"/>
    <property type="match status" value="1"/>
</dbReference>
<feature type="domain" description="PAC" evidence="1">
    <location>
        <begin position="208"/>
        <end position="262"/>
    </location>
</feature>
<dbReference type="PROSITE" id="PS50113">
    <property type="entry name" value="PAC"/>
    <property type="match status" value="2"/>
</dbReference>
<dbReference type="Gene3D" id="3.30.450.20">
    <property type="entry name" value="PAS domain"/>
    <property type="match status" value="2"/>
</dbReference>
<dbReference type="InterPro" id="IPR000014">
    <property type="entry name" value="PAS"/>
</dbReference>
<accession>A0A366IBL2</accession>
<name>A0A366IBL2_9GAMM</name>
<dbReference type="InterPro" id="IPR035965">
    <property type="entry name" value="PAS-like_dom_sf"/>
</dbReference>
<dbReference type="Gene3D" id="3.30.450.40">
    <property type="match status" value="1"/>
</dbReference>
<dbReference type="SUPFAM" id="SSF55785">
    <property type="entry name" value="PYP-like sensor domain (PAS domain)"/>
    <property type="match status" value="2"/>
</dbReference>
<keyword evidence="3" id="KW-1185">Reference proteome</keyword>
<comment type="caution">
    <text evidence="2">The sequence shown here is derived from an EMBL/GenBank/DDBJ whole genome shotgun (WGS) entry which is preliminary data.</text>
</comment>
<feature type="domain" description="PAC" evidence="1">
    <location>
        <begin position="88"/>
        <end position="140"/>
    </location>
</feature>
<dbReference type="SMART" id="SM00091">
    <property type="entry name" value="PAS"/>
    <property type="match status" value="2"/>
</dbReference>